<evidence type="ECO:0000259" key="1">
    <source>
        <dbReference type="Pfam" id="PF03372"/>
    </source>
</evidence>
<sequence>DLQRIRDARKTAVINEELKRLNVDIAALQEIRLPDAGTLKERDYIFLWNGKSSDEPREHGVGFAIKNSSLRTVEPGIGGSAASDANDEFHEGLTSTIKRIPINEQLVLLGDFNARVGAENDSRPSCRGPFGTKPQHKVSWRHPRSKHWHQLDLILFKRAAIVYVLHTRSYHSADSDTDHFLVCCKIRLQRQKFPRAKKPVTSHINVNKMSQPDLLEQFAEDFEVEYDTTQSRHTAADRWETLRDTIHHTEKRPQSHMTAQRVNSYRCRNWQHQRRYDGIKRVVGPKQNKTAPIKSLTGEVITDQGLQMDRWVEHYSELYFRENTGTSAVLDAISSACGSWKSSMQSQTCMS</sequence>
<dbReference type="GO" id="GO:0003824">
    <property type="term" value="F:catalytic activity"/>
    <property type="evidence" value="ECO:0007669"/>
    <property type="project" value="InterPro"/>
</dbReference>
<dbReference type="Pfam" id="PF03372">
    <property type="entry name" value="Exo_endo_phos"/>
    <property type="match status" value="1"/>
</dbReference>
<accession>A0A0L8HEX4</accession>
<dbReference type="EMBL" id="KQ418323">
    <property type="protein sequence ID" value="KOF87762.1"/>
    <property type="molecule type" value="Genomic_DNA"/>
</dbReference>
<dbReference type="InterPro" id="IPR036691">
    <property type="entry name" value="Endo/exonu/phosph_ase_sf"/>
</dbReference>
<protein>
    <recommendedName>
        <fullName evidence="1">Endonuclease/exonuclease/phosphatase domain-containing protein</fullName>
    </recommendedName>
</protein>
<dbReference type="Gene3D" id="3.60.10.10">
    <property type="entry name" value="Endonuclease/exonuclease/phosphatase"/>
    <property type="match status" value="1"/>
</dbReference>
<feature type="non-terminal residue" evidence="2">
    <location>
        <position position="1"/>
    </location>
</feature>
<proteinExistence type="predicted"/>
<feature type="domain" description="Endonuclease/exonuclease/phosphatase" evidence="1">
    <location>
        <begin position="7"/>
        <end position="161"/>
    </location>
</feature>
<dbReference type="OrthoDB" id="6151446at2759"/>
<gene>
    <name evidence="2" type="ORF">OCBIM_22016178mg</name>
</gene>
<dbReference type="AlphaFoldDB" id="A0A0L8HEX4"/>
<dbReference type="SUPFAM" id="SSF56219">
    <property type="entry name" value="DNase I-like"/>
    <property type="match status" value="1"/>
</dbReference>
<name>A0A0L8HEX4_OCTBM</name>
<organism evidence="2">
    <name type="scientific">Octopus bimaculoides</name>
    <name type="common">California two-spotted octopus</name>
    <dbReference type="NCBI Taxonomy" id="37653"/>
    <lineage>
        <taxon>Eukaryota</taxon>
        <taxon>Metazoa</taxon>
        <taxon>Spiralia</taxon>
        <taxon>Lophotrochozoa</taxon>
        <taxon>Mollusca</taxon>
        <taxon>Cephalopoda</taxon>
        <taxon>Coleoidea</taxon>
        <taxon>Octopodiformes</taxon>
        <taxon>Octopoda</taxon>
        <taxon>Incirrata</taxon>
        <taxon>Octopodidae</taxon>
        <taxon>Octopus</taxon>
    </lineage>
</organism>
<reference evidence="2" key="1">
    <citation type="submission" date="2015-07" db="EMBL/GenBank/DDBJ databases">
        <title>MeaNS - Measles Nucleotide Surveillance Program.</title>
        <authorList>
            <person name="Tran T."/>
            <person name="Druce J."/>
        </authorList>
    </citation>
    <scope>NUCLEOTIDE SEQUENCE</scope>
    <source>
        <strain evidence="2">UCB-OBI-ISO-001</strain>
        <tissue evidence="2">Gonad</tissue>
    </source>
</reference>
<evidence type="ECO:0000313" key="2">
    <source>
        <dbReference type="EMBL" id="KOF87762.1"/>
    </source>
</evidence>
<dbReference type="InterPro" id="IPR005135">
    <property type="entry name" value="Endo/exonuclease/phosphatase"/>
</dbReference>